<evidence type="ECO:0000256" key="2">
    <source>
        <dbReference type="PROSITE-ProRule" id="PRU00176"/>
    </source>
</evidence>
<dbReference type="Gene3D" id="3.30.70.330">
    <property type="match status" value="1"/>
</dbReference>
<evidence type="ECO:0000313" key="4">
    <source>
        <dbReference type="EMBL" id="AIN95927.1"/>
    </source>
</evidence>
<dbReference type="AlphaFoldDB" id="A0A088RIW8"/>
<dbReference type="InterPro" id="IPR035979">
    <property type="entry name" value="RBD_domain_sf"/>
</dbReference>
<dbReference type="InterPro" id="IPR012677">
    <property type="entry name" value="Nucleotide-bd_a/b_plait_sf"/>
</dbReference>
<name>A0A088RIW8_LEIPA</name>
<dbReference type="InterPro" id="IPR052462">
    <property type="entry name" value="SLIRP/GR-RBP-like"/>
</dbReference>
<reference evidence="4 5" key="1">
    <citation type="journal article" date="2015" name="Sci. Rep.">
        <title>The genome of Leishmania panamensis: insights into genomics of the L. (Viannia) subgenus.</title>
        <authorList>
            <person name="Llanes A."/>
            <person name="Restrepo C.M."/>
            <person name="Vecchio G.D."/>
            <person name="Anguizola F.J."/>
            <person name="Lleonart R."/>
        </authorList>
    </citation>
    <scope>NUCLEOTIDE SEQUENCE [LARGE SCALE GENOMIC DNA]</scope>
    <source>
        <strain evidence="4 5">MHOM/PA/94/PSC-1</strain>
    </source>
</reference>
<keyword evidence="5" id="KW-1185">Reference proteome</keyword>
<dbReference type="VEuPathDB" id="TriTrypDB:LPMP_090110"/>
<organism evidence="4 5">
    <name type="scientific">Leishmania panamensis</name>
    <dbReference type="NCBI Taxonomy" id="5679"/>
    <lineage>
        <taxon>Eukaryota</taxon>
        <taxon>Discoba</taxon>
        <taxon>Euglenozoa</taxon>
        <taxon>Kinetoplastea</taxon>
        <taxon>Metakinetoplastina</taxon>
        <taxon>Trypanosomatida</taxon>
        <taxon>Trypanosomatidae</taxon>
        <taxon>Leishmaniinae</taxon>
        <taxon>Leishmania</taxon>
        <taxon>Leishmania guyanensis species complex</taxon>
    </lineage>
</organism>
<dbReference type="SUPFAM" id="SSF54928">
    <property type="entry name" value="RNA-binding domain, RBD"/>
    <property type="match status" value="1"/>
</dbReference>
<feature type="domain" description="RRM" evidence="3">
    <location>
        <begin position="104"/>
        <end position="182"/>
    </location>
</feature>
<sequence length="299" mass="31922">MTLNFDILAGNNADWGFDCLPTAPERSPAPALFTPFGVTAGSDSDLMMLSPSQAPAPRVMSGSLQGITQNVPLSDYEENVSPMKNESLSMSMQASDPAARAYDSNLYVASLPEWFTDADLHELFKRFGPIVSAKVMCHKGTHHCKGYGFVLFQHTDDAAVARSEMIGHVVGGNKIQVRRARSAASAPLTEAASAVSCTFTESPGTTRASSSNVTPINYAAHLMPTQQPPFHPLYPATTALTPTYVLTNGRGPVQNVSPTQPAMLVAIPNSRTVVQGAGDVMYMVLTSPAQQMQPTNAIY</sequence>
<dbReference type="Pfam" id="PF00076">
    <property type="entry name" value="RRM_1"/>
    <property type="match status" value="1"/>
</dbReference>
<accession>A0A088RIW8</accession>
<protein>
    <submittedName>
        <fullName evidence="4">RNA-binding protein 5-like protein, putative</fullName>
    </submittedName>
</protein>
<dbReference type="GO" id="GO:0003723">
    <property type="term" value="F:RNA binding"/>
    <property type="evidence" value="ECO:0007669"/>
    <property type="project" value="UniProtKB-UniRule"/>
</dbReference>
<dbReference type="SMART" id="SM00360">
    <property type="entry name" value="RRM"/>
    <property type="match status" value="1"/>
</dbReference>
<proteinExistence type="predicted"/>
<dbReference type="KEGG" id="lpan:LPMP_090110"/>
<dbReference type="InterPro" id="IPR000504">
    <property type="entry name" value="RRM_dom"/>
</dbReference>
<dbReference type="EMBL" id="CP009378">
    <property type="protein sequence ID" value="AIN95927.1"/>
    <property type="molecule type" value="Genomic_DNA"/>
</dbReference>
<evidence type="ECO:0000256" key="1">
    <source>
        <dbReference type="ARBA" id="ARBA00022884"/>
    </source>
</evidence>
<dbReference type="PROSITE" id="PS50102">
    <property type="entry name" value="RRM"/>
    <property type="match status" value="1"/>
</dbReference>
<dbReference type="PANTHER" id="PTHR48027">
    <property type="entry name" value="HETEROGENEOUS NUCLEAR RIBONUCLEOPROTEIN 87F-RELATED"/>
    <property type="match status" value="1"/>
</dbReference>
<evidence type="ECO:0000259" key="3">
    <source>
        <dbReference type="PROSITE" id="PS50102"/>
    </source>
</evidence>
<evidence type="ECO:0000313" key="5">
    <source>
        <dbReference type="Proteomes" id="UP000063063"/>
    </source>
</evidence>
<dbReference type="GeneID" id="22572581"/>
<dbReference type="VEuPathDB" id="TriTrypDB:LPAL13_090006000"/>
<gene>
    <name evidence="4" type="ORF">LPMP_090110</name>
</gene>
<keyword evidence="1 2" id="KW-0694">RNA-binding</keyword>
<dbReference type="Proteomes" id="UP000063063">
    <property type="component" value="Chromosome 9"/>
</dbReference>
<dbReference type="OrthoDB" id="6159137at2759"/>
<dbReference type="RefSeq" id="XP_010704249.1">
    <property type="nucleotide sequence ID" value="XM_010705947.1"/>
</dbReference>
<dbReference type="eggNOG" id="KOG0125">
    <property type="taxonomic scope" value="Eukaryota"/>
</dbReference>